<comment type="caution">
    <text evidence="1">The sequence shown here is derived from an EMBL/GenBank/DDBJ whole genome shotgun (WGS) entry which is preliminary data.</text>
</comment>
<organism evidence="1">
    <name type="scientific">marine sediment metagenome</name>
    <dbReference type="NCBI Taxonomy" id="412755"/>
    <lineage>
        <taxon>unclassified sequences</taxon>
        <taxon>metagenomes</taxon>
        <taxon>ecological metagenomes</taxon>
    </lineage>
</organism>
<evidence type="ECO:0000313" key="1">
    <source>
        <dbReference type="EMBL" id="GAH24195.1"/>
    </source>
</evidence>
<accession>X1EV55</accession>
<proteinExistence type="predicted"/>
<sequence length="35" mass="3729">MDPQVSTGIADEVCKETKMHIGEIEKAALVGDLVT</sequence>
<dbReference type="EMBL" id="BART01039885">
    <property type="protein sequence ID" value="GAH24195.1"/>
    <property type="molecule type" value="Genomic_DNA"/>
</dbReference>
<gene>
    <name evidence="1" type="ORF">S01H4_65280</name>
</gene>
<feature type="non-terminal residue" evidence="1">
    <location>
        <position position="35"/>
    </location>
</feature>
<reference evidence="1" key="1">
    <citation type="journal article" date="2014" name="Front. Microbiol.">
        <title>High frequency of phylogenetically diverse reductive dehalogenase-homologous genes in deep subseafloor sedimentary metagenomes.</title>
        <authorList>
            <person name="Kawai M."/>
            <person name="Futagami T."/>
            <person name="Toyoda A."/>
            <person name="Takaki Y."/>
            <person name="Nishi S."/>
            <person name="Hori S."/>
            <person name="Arai W."/>
            <person name="Tsubouchi T."/>
            <person name="Morono Y."/>
            <person name="Uchiyama I."/>
            <person name="Ito T."/>
            <person name="Fujiyama A."/>
            <person name="Inagaki F."/>
            <person name="Takami H."/>
        </authorList>
    </citation>
    <scope>NUCLEOTIDE SEQUENCE</scope>
    <source>
        <strain evidence="1">Expedition CK06-06</strain>
    </source>
</reference>
<protein>
    <submittedName>
        <fullName evidence="1">Uncharacterized protein</fullName>
    </submittedName>
</protein>
<name>X1EV55_9ZZZZ</name>
<dbReference type="AlphaFoldDB" id="X1EV55"/>